<keyword evidence="1" id="KW-0472">Membrane</keyword>
<keyword evidence="1" id="KW-0812">Transmembrane</keyword>
<name>A0A429GWT7_9CREN</name>
<dbReference type="RefSeq" id="WP_125670151.1">
    <property type="nucleotide sequence ID" value="NZ_RCOS01000017.1"/>
</dbReference>
<accession>A0A429GWT7</accession>
<reference evidence="2 3" key="1">
    <citation type="submission" date="2018-10" db="EMBL/GenBank/DDBJ databases">
        <title>Co-occurring genomic capacity for anaerobic methane metabolism and dissimilatory sulfite reduction discovered in the Korarchaeota.</title>
        <authorList>
            <person name="Mckay L.J."/>
            <person name="Dlakic M."/>
            <person name="Fields M.W."/>
            <person name="Delmont T.O."/>
            <person name="Eren A.M."/>
            <person name="Jay Z.J."/>
            <person name="Klingelsmith K.B."/>
            <person name="Rusch D.B."/>
            <person name="Inskeep W.P."/>
        </authorList>
    </citation>
    <scope>NUCLEOTIDE SEQUENCE [LARGE SCALE GENOMIC DNA]</scope>
    <source>
        <strain evidence="2 3">MDKW</strain>
    </source>
</reference>
<dbReference type="EMBL" id="RCOS01000017">
    <property type="protein sequence ID" value="RSN78421.1"/>
    <property type="molecule type" value="Genomic_DNA"/>
</dbReference>
<comment type="caution">
    <text evidence="2">The sequence shown here is derived from an EMBL/GenBank/DDBJ whole genome shotgun (WGS) entry which is preliminary data.</text>
</comment>
<evidence type="ECO:0000313" key="3">
    <source>
        <dbReference type="Proteomes" id="UP000277582"/>
    </source>
</evidence>
<evidence type="ECO:0000313" key="2">
    <source>
        <dbReference type="EMBL" id="RSN78421.1"/>
    </source>
</evidence>
<protein>
    <submittedName>
        <fullName evidence="2">Uncharacterized protein</fullName>
    </submittedName>
</protein>
<feature type="transmembrane region" description="Helical" evidence="1">
    <location>
        <begin position="7"/>
        <end position="24"/>
    </location>
</feature>
<evidence type="ECO:0000256" key="1">
    <source>
        <dbReference type="SAM" id="Phobius"/>
    </source>
</evidence>
<dbReference type="Proteomes" id="UP000277582">
    <property type="component" value="Unassembled WGS sequence"/>
</dbReference>
<keyword evidence="3" id="KW-1185">Reference proteome</keyword>
<keyword evidence="1" id="KW-1133">Transmembrane helix</keyword>
<proteinExistence type="predicted"/>
<gene>
    <name evidence="2" type="ORF">D6D85_00940</name>
</gene>
<organism evidence="2 3">
    <name type="scientific">Candidatus Methanodesulfokora washburnensis</name>
    <dbReference type="NCBI Taxonomy" id="2478471"/>
    <lineage>
        <taxon>Archaea</taxon>
        <taxon>Thermoproteota</taxon>
        <taxon>Candidatus Korarchaeia</taxon>
        <taxon>Candidatus Korarchaeia incertae sedis</taxon>
        <taxon>Candidatus Methanodesulfokora</taxon>
    </lineage>
</organism>
<sequence length="61" mass="6841">MDWKIKAIAALTVFVLGILYLAGMNVEKELETAIAILLSILAGNEAHKEYKLKKLQEKAKR</sequence>
<dbReference type="AlphaFoldDB" id="A0A429GWT7"/>